<dbReference type="RefSeq" id="WP_186734825.1">
    <property type="nucleotide sequence ID" value="NZ_JABWRJ020000001.1"/>
</dbReference>
<gene>
    <name evidence="1" type="ORF">HU751_22505</name>
</gene>
<protein>
    <submittedName>
        <fullName evidence="1">Uncharacterized protein</fullName>
    </submittedName>
</protein>
<reference evidence="1" key="1">
    <citation type="journal article" date="2020" name="Microorganisms">
        <title>Reliable Identification of Environmental Pseudomonas Isolates Using the rpoD Gene.</title>
        <authorList>
            <consortium name="The Broad Institute Genome Sequencing Platform"/>
            <person name="Girard L."/>
            <person name="Lood C."/>
            <person name="Rokni-Zadeh H."/>
            <person name="van Noort V."/>
            <person name="Lavigne R."/>
            <person name="De Mot R."/>
        </authorList>
    </citation>
    <scope>NUCLEOTIDE SEQUENCE</scope>
    <source>
        <strain evidence="1">BW13M1</strain>
    </source>
</reference>
<comment type="caution">
    <text evidence="1">The sequence shown here is derived from an EMBL/GenBank/DDBJ whole genome shotgun (WGS) entry which is preliminary data.</text>
</comment>
<dbReference type="AlphaFoldDB" id="A0A923GC79"/>
<evidence type="ECO:0000313" key="1">
    <source>
        <dbReference type="EMBL" id="MBC3448556.1"/>
    </source>
</evidence>
<reference evidence="1" key="2">
    <citation type="submission" date="2020-07" db="EMBL/GenBank/DDBJ databases">
        <authorList>
            <person name="Lood C."/>
            <person name="Girard L."/>
        </authorList>
    </citation>
    <scope>NUCLEOTIDE SEQUENCE</scope>
    <source>
        <strain evidence="1">BW13M1</strain>
    </source>
</reference>
<organism evidence="1">
    <name type="scientific">Pseudomonas peradeniyensis</name>
    <dbReference type="NCBI Taxonomy" id="2745488"/>
    <lineage>
        <taxon>Bacteria</taxon>
        <taxon>Pseudomonadati</taxon>
        <taxon>Pseudomonadota</taxon>
        <taxon>Gammaproteobacteria</taxon>
        <taxon>Pseudomonadales</taxon>
        <taxon>Pseudomonadaceae</taxon>
        <taxon>Pseudomonas</taxon>
    </lineage>
</organism>
<name>A0A923GC79_9PSED</name>
<sequence length="80" mass="9095">MQTNPPGQSEALPPLVLERLAYERFLAAWEQGAFTGQRLGQAFYNHFRLHAMDDQLLLGDLYDCDGTRALKRIAQLFSLV</sequence>
<accession>A0A923GC79</accession>
<dbReference type="EMBL" id="JABWRJ010000040">
    <property type="protein sequence ID" value="MBC3448556.1"/>
    <property type="molecule type" value="Genomic_DNA"/>
</dbReference>
<proteinExistence type="predicted"/>